<dbReference type="HAMAP" id="MF_00185">
    <property type="entry name" value="IPP_trans"/>
    <property type="match status" value="1"/>
</dbReference>
<organism evidence="10">
    <name type="scientific">mine drainage metagenome</name>
    <dbReference type="NCBI Taxonomy" id="410659"/>
    <lineage>
        <taxon>unclassified sequences</taxon>
        <taxon>metagenomes</taxon>
        <taxon>ecological metagenomes</taxon>
    </lineage>
</organism>
<proteinExistence type="inferred from homology"/>
<dbReference type="InterPro" id="IPR027417">
    <property type="entry name" value="P-loop_NTPase"/>
</dbReference>
<evidence type="ECO:0000256" key="8">
    <source>
        <dbReference type="ARBA" id="ARBA00022842"/>
    </source>
</evidence>
<dbReference type="PANTHER" id="PTHR11088:SF60">
    <property type="entry name" value="TRNA DIMETHYLALLYLTRANSFERASE"/>
    <property type="match status" value="1"/>
</dbReference>
<comment type="cofactor">
    <cofactor evidence="1">
        <name>Mg(2+)</name>
        <dbReference type="ChEBI" id="CHEBI:18420"/>
    </cofactor>
</comment>
<dbReference type="PANTHER" id="PTHR11088">
    <property type="entry name" value="TRNA DIMETHYLALLYLTRANSFERASE"/>
    <property type="match status" value="1"/>
</dbReference>
<dbReference type="Gene3D" id="1.10.20.140">
    <property type="match status" value="1"/>
</dbReference>
<dbReference type="InterPro" id="IPR039657">
    <property type="entry name" value="Dimethylallyltransferase"/>
</dbReference>
<dbReference type="InterPro" id="IPR018022">
    <property type="entry name" value="IPT"/>
</dbReference>
<dbReference type="Gene3D" id="3.40.50.300">
    <property type="entry name" value="P-loop containing nucleotide triphosphate hydrolases"/>
    <property type="match status" value="1"/>
</dbReference>
<dbReference type="GO" id="GO:0006400">
    <property type="term" value="P:tRNA modification"/>
    <property type="evidence" value="ECO:0007669"/>
    <property type="project" value="TreeGrafter"/>
</dbReference>
<dbReference type="AlphaFoldDB" id="A0A1J5SG67"/>
<name>A0A1J5SG67_9ZZZZ</name>
<dbReference type="SUPFAM" id="SSF52540">
    <property type="entry name" value="P-loop containing nucleoside triphosphate hydrolases"/>
    <property type="match status" value="1"/>
</dbReference>
<dbReference type="NCBIfam" id="TIGR00174">
    <property type="entry name" value="miaA"/>
    <property type="match status" value="1"/>
</dbReference>
<sequence length="316" mass="34711">MNASRTPERVLHILTGCTAVGKTELALQWAERFDAEIVSCDSLLFYRGMDIGTAKPSCSELARVPHHLIDVCEVTDQMDITRYVASAREAVESIFARGRRVLVTGGSGFYLKSFLAPVADAVDVPGAIRDRVRVLPLDQALAELRALNPAGLGKLDVANPRRVARALERCLASGRTVLELAEAFANQPPAFADWTLRVVRVDRQKVDLDRRISERVAAMMKAGLVDEVRRLLPLGIERNPSAASAIGYREVIAALSSPAMPDDLAELICRNTQALVKKQRTWFRTQLPPHRVLDAAVAEPQTLFEDNPVGEADARL</sequence>
<dbReference type="EC" id="2.5.1.75" evidence="3"/>
<dbReference type="GO" id="GO:0005524">
    <property type="term" value="F:ATP binding"/>
    <property type="evidence" value="ECO:0007669"/>
    <property type="project" value="UniProtKB-KW"/>
</dbReference>
<gene>
    <name evidence="10" type="primary">miaA_4</name>
    <name evidence="10" type="ORF">GALL_106260</name>
</gene>
<keyword evidence="4 10" id="KW-0808">Transferase</keyword>
<evidence type="ECO:0000256" key="4">
    <source>
        <dbReference type="ARBA" id="ARBA00022679"/>
    </source>
</evidence>
<dbReference type="EMBL" id="MLJW01000038">
    <property type="protein sequence ID" value="OIR07370.1"/>
    <property type="molecule type" value="Genomic_DNA"/>
</dbReference>
<accession>A0A1J5SG67</accession>
<comment type="catalytic activity">
    <reaction evidence="9">
        <text>adenosine(37) in tRNA + dimethylallyl diphosphate = N(6)-dimethylallyladenosine(37) in tRNA + diphosphate</text>
        <dbReference type="Rhea" id="RHEA:26482"/>
        <dbReference type="Rhea" id="RHEA-COMP:10162"/>
        <dbReference type="Rhea" id="RHEA-COMP:10375"/>
        <dbReference type="ChEBI" id="CHEBI:33019"/>
        <dbReference type="ChEBI" id="CHEBI:57623"/>
        <dbReference type="ChEBI" id="CHEBI:74411"/>
        <dbReference type="ChEBI" id="CHEBI:74415"/>
        <dbReference type="EC" id="2.5.1.75"/>
    </reaction>
</comment>
<keyword evidence="8" id="KW-0460">Magnesium</keyword>
<dbReference type="Pfam" id="PF01715">
    <property type="entry name" value="IPPT"/>
    <property type="match status" value="1"/>
</dbReference>
<keyword evidence="5" id="KW-0819">tRNA processing</keyword>
<evidence type="ECO:0000256" key="7">
    <source>
        <dbReference type="ARBA" id="ARBA00022840"/>
    </source>
</evidence>
<keyword evidence="6" id="KW-0547">Nucleotide-binding</keyword>
<evidence type="ECO:0000256" key="6">
    <source>
        <dbReference type="ARBA" id="ARBA00022741"/>
    </source>
</evidence>
<dbReference type="GO" id="GO:0052381">
    <property type="term" value="F:tRNA dimethylallyltransferase activity"/>
    <property type="evidence" value="ECO:0007669"/>
    <property type="project" value="UniProtKB-EC"/>
</dbReference>
<evidence type="ECO:0000256" key="1">
    <source>
        <dbReference type="ARBA" id="ARBA00001946"/>
    </source>
</evidence>
<keyword evidence="7" id="KW-0067">ATP-binding</keyword>
<evidence type="ECO:0000256" key="9">
    <source>
        <dbReference type="ARBA" id="ARBA00049563"/>
    </source>
</evidence>
<evidence type="ECO:0000256" key="5">
    <source>
        <dbReference type="ARBA" id="ARBA00022694"/>
    </source>
</evidence>
<evidence type="ECO:0000256" key="3">
    <source>
        <dbReference type="ARBA" id="ARBA00012665"/>
    </source>
</evidence>
<evidence type="ECO:0000313" key="10">
    <source>
        <dbReference type="EMBL" id="OIR07370.1"/>
    </source>
</evidence>
<comment type="similarity">
    <text evidence="2">Belongs to the IPP transferase family.</text>
</comment>
<reference evidence="10" key="1">
    <citation type="submission" date="2016-10" db="EMBL/GenBank/DDBJ databases">
        <title>Sequence of Gallionella enrichment culture.</title>
        <authorList>
            <person name="Poehlein A."/>
            <person name="Muehling M."/>
            <person name="Daniel R."/>
        </authorList>
    </citation>
    <scope>NUCLEOTIDE SEQUENCE</scope>
</reference>
<protein>
    <recommendedName>
        <fullName evidence="3">tRNA dimethylallyltransferase</fullName>
        <ecNumber evidence="3">2.5.1.75</ecNumber>
    </recommendedName>
</protein>
<comment type="caution">
    <text evidence="10">The sequence shown here is derived from an EMBL/GenBank/DDBJ whole genome shotgun (WGS) entry which is preliminary data.</text>
</comment>
<evidence type="ECO:0000256" key="2">
    <source>
        <dbReference type="ARBA" id="ARBA00005842"/>
    </source>
</evidence>